<evidence type="ECO:0000256" key="1">
    <source>
        <dbReference type="SAM" id="Phobius"/>
    </source>
</evidence>
<reference evidence="2 3" key="1">
    <citation type="journal article" date="2017" name="ISME J.">
        <title>Potential for microbial H2 and metal transformations associated with novel bacteria and archaea in deep terrestrial subsurface sediments.</title>
        <authorList>
            <person name="Hernsdorf A.W."/>
            <person name="Amano Y."/>
            <person name="Miyakawa K."/>
            <person name="Ise K."/>
            <person name="Suzuki Y."/>
            <person name="Anantharaman K."/>
            <person name="Probst A."/>
            <person name="Burstein D."/>
            <person name="Thomas B.C."/>
            <person name="Banfield J.F."/>
        </authorList>
    </citation>
    <scope>NUCLEOTIDE SEQUENCE [LARGE SCALE GENOMIC DNA]</scope>
    <source>
        <strain evidence="2">HGW-Wallbacteria-1</strain>
    </source>
</reference>
<dbReference type="Pfam" id="PF07155">
    <property type="entry name" value="ECF-ribofla_trS"/>
    <property type="match status" value="1"/>
</dbReference>
<feature type="transmembrane region" description="Helical" evidence="1">
    <location>
        <begin position="138"/>
        <end position="160"/>
    </location>
</feature>
<dbReference type="AlphaFoldDB" id="A0A2N1PIS4"/>
<feature type="transmembrane region" description="Helical" evidence="1">
    <location>
        <begin position="85"/>
        <end position="107"/>
    </location>
</feature>
<keyword evidence="1" id="KW-0812">Transmembrane</keyword>
<evidence type="ECO:0008006" key="4">
    <source>
        <dbReference type="Google" id="ProtNLM"/>
    </source>
</evidence>
<dbReference type="Proteomes" id="UP000233256">
    <property type="component" value="Unassembled WGS sequence"/>
</dbReference>
<organism evidence="2 3">
    <name type="scientific">Candidatus Wallbacteria bacterium HGW-Wallbacteria-1</name>
    <dbReference type="NCBI Taxonomy" id="2013854"/>
    <lineage>
        <taxon>Bacteria</taxon>
        <taxon>Candidatus Walliibacteriota</taxon>
    </lineage>
</organism>
<proteinExistence type="predicted"/>
<dbReference type="GO" id="GO:0016020">
    <property type="term" value="C:membrane"/>
    <property type="evidence" value="ECO:0007669"/>
    <property type="project" value="InterPro"/>
</dbReference>
<evidence type="ECO:0000313" key="3">
    <source>
        <dbReference type="Proteomes" id="UP000233256"/>
    </source>
</evidence>
<dbReference type="Gene3D" id="1.10.1760.20">
    <property type="match status" value="1"/>
</dbReference>
<keyword evidence="1" id="KW-0472">Membrane</keyword>
<sequence length="330" mass="35900">MERVQPVMQNKAKSRFSTSEICYAGLMISAVFVATRWIQIPVPATAGYIHPGDAFILLASFVFGPVIGAIAGGFGSALADWTSGYAVYAPWTLVIKATMGYVAGIIAQSEWAGGGEGDDQSSAGHQKRGAAEGHGIRYHLPMLAGCFFGVLVMVSGYFFAEAAMFSNFRTPLAALPMNLFQGFMGAALAFPTAIKLRSAMVSRGFRSGRGLVLLLICMVALTASGCGDKRDIKEAADFFKANMNVKSVRLRGELAHIEISQGEASISLVIRRFKDSTAASKFYEDSTNLNKRPFIRRSGVWVAYTENWNNKNFLENEEAVDSVESVFYKW</sequence>
<feature type="transmembrane region" description="Helical" evidence="1">
    <location>
        <begin position="172"/>
        <end position="190"/>
    </location>
</feature>
<dbReference type="InterPro" id="IPR009825">
    <property type="entry name" value="ECF_substrate-spec-like"/>
</dbReference>
<dbReference type="PANTHER" id="PTHR37815">
    <property type="entry name" value="UPF0397 PROTEIN BC_2624-RELATED"/>
    <property type="match status" value="1"/>
</dbReference>
<keyword evidence="1" id="KW-1133">Transmembrane helix</keyword>
<accession>A0A2N1PIS4</accession>
<gene>
    <name evidence="2" type="ORF">CVV64_19840</name>
</gene>
<comment type="caution">
    <text evidence="2">The sequence shown here is derived from an EMBL/GenBank/DDBJ whole genome shotgun (WGS) entry which is preliminary data.</text>
</comment>
<protein>
    <recommendedName>
        <fullName evidence="4">ECF transporter S component</fullName>
    </recommendedName>
</protein>
<feature type="transmembrane region" description="Helical" evidence="1">
    <location>
        <begin position="54"/>
        <end position="78"/>
    </location>
</feature>
<evidence type="ECO:0000313" key="2">
    <source>
        <dbReference type="EMBL" id="PKK88210.1"/>
    </source>
</evidence>
<feature type="transmembrane region" description="Helical" evidence="1">
    <location>
        <begin position="21"/>
        <end position="42"/>
    </location>
</feature>
<dbReference type="PANTHER" id="PTHR37815:SF3">
    <property type="entry name" value="UPF0397 PROTEIN SPR0429"/>
    <property type="match status" value="1"/>
</dbReference>
<name>A0A2N1PIS4_9BACT</name>
<feature type="transmembrane region" description="Helical" evidence="1">
    <location>
        <begin position="210"/>
        <end position="227"/>
    </location>
</feature>
<dbReference type="EMBL" id="PGXC01000058">
    <property type="protein sequence ID" value="PKK88210.1"/>
    <property type="molecule type" value="Genomic_DNA"/>
</dbReference>